<comment type="caution">
    <text evidence="2">The sequence shown here is derived from an EMBL/GenBank/DDBJ whole genome shotgun (WGS) entry which is preliminary data.</text>
</comment>
<dbReference type="STRING" id="926561.GCA_000379025_02074"/>
<proteinExistence type="predicted"/>
<keyword evidence="3" id="KW-1185">Reference proteome</keyword>
<dbReference type="InterPro" id="IPR001279">
    <property type="entry name" value="Metallo-B-lactamas"/>
</dbReference>
<dbReference type="PANTHER" id="PTHR42663">
    <property type="entry name" value="HYDROLASE C777.06C-RELATED-RELATED"/>
    <property type="match status" value="1"/>
</dbReference>
<dbReference type="Gene3D" id="3.60.15.10">
    <property type="entry name" value="Ribonuclease Z/Hydroxyacylglutathione hydrolase-like"/>
    <property type="match status" value="1"/>
</dbReference>
<evidence type="ECO:0000259" key="1">
    <source>
        <dbReference type="SMART" id="SM00849"/>
    </source>
</evidence>
<sequence>MEITFLGTGTSHGVPIIGCSCSTCLSNNPKNKRYRSSIYIELDTSSLLIDTAPELRLQLIRNNITTIDAVLFTHTHADHLMGFDDLRGINRLQKKAIPCYGNQRAIKEIKRVFSYIFNPFQIGGGIPEVTLHQVSENFEIKNSTIVPIPIKHGKLDILGYRIANMAYLTDCSFISAESYRLLEGIDLLIIDALRYEPHSTHMNIDQALEVVNKLEVPQTYFTHLSHRLEHESVNKDLPNNVQLAYDGLKISI</sequence>
<dbReference type="PANTHER" id="PTHR42663:SF6">
    <property type="entry name" value="HYDROLASE C777.06C-RELATED"/>
    <property type="match status" value="1"/>
</dbReference>
<evidence type="ECO:0000313" key="2">
    <source>
        <dbReference type="EMBL" id="TDX48905.1"/>
    </source>
</evidence>
<gene>
    <name evidence="2" type="ORF">C7959_12416</name>
</gene>
<dbReference type="Pfam" id="PF12706">
    <property type="entry name" value="Lactamase_B_2"/>
    <property type="match status" value="1"/>
</dbReference>
<dbReference type="SMART" id="SM00849">
    <property type="entry name" value="Lactamase_B"/>
    <property type="match status" value="1"/>
</dbReference>
<dbReference type="Proteomes" id="UP000295832">
    <property type="component" value="Unassembled WGS sequence"/>
</dbReference>
<organism evidence="2 3">
    <name type="scientific">Orenia marismortui</name>
    <dbReference type="NCBI Taxonomy" id="46469"/>
    <lineage>
        <taxon>Bacteria</taxon>
        <taxon>Bacillati</taxon>
        <taxon>Bacillota</taxon>
        <taxon>Clostridia</taxon>
        <taxon>Halanaerobiales</taxon>
        <taxon>Halobacteroidaceae</taxon>
        <taxon>Orenia</taxon>
    </lineage>
</organism>
<feature type="domain" description="Metallo-beta-lactamase" evidence="1">
    <location>
        <begin position="34"/>
        <end position="223"/>
    </location>
</feature>
<dbReference type="RefSeq" id="WP_134117785.1">
    <property type="nucleotide sequence ID" value="NZ_SOEG01000024.1"/>
</dbReference>
<reference evidence="2 3" key="1">
    <citation type="submission" date="2019-03" db="EMBL/GenBank/DDBJ databases">
        <title>Subsurface microbial communities from deep shales in Ohio and West Virginia, USA.</title>
        <authorList>
            <person name="Wrighton K."/>
        </authorList>
    </citation>
    <scope>NUCLEOTIDE SEQUENCE [LARGE SCALE GENOMIC DNA]</scope>
    <source>
        <strain evidence="2 3">MSL 6dP</strain>
    </source>
</reference>
<evidence type="ECO:0000313" key="3">
    <source>
        <dbReference type="Proteomes" id="UP000295832"/>
    </source>
</evidence>
<dbReference type="SUPFAM" id="SSF56281">
    <property type="entry name" value="Metallo-hydrolase/oxidoreductase"/>
    <property type="match status" value="1"/>
</dbReference>
<dbReference type="AlphaFoldDB" id="A0A4R8GSI8"/>
<accession>A0A4R8GSI8</accession>
<name>A0A4R8GSI8_9FIRM</name>
<dbReference type="InterPro" id="IPR036866">
    <property type="entry name" value="RibonucZ/Hydroxyglut_hydro"/>
</dbReference>
<dbReference type="EMBL" id="SOEG01000024">
    <property type="protein sequence ID" value="TDX48905.1"/>
    <property type="molecule type" value="Genomic_DNA"/>
</dbReference>
<protein>
    <submittedName>
        <fullName evidence="2">Phosphoribosyl 1,2-cyclic phosphate phosphodiesterase</fullName>
    </submittedName>
</protein>
<dbReference type="CDD" id="cd16279">
    <property type="entry name" value="metallo-hydrolase-like_MBL-fold"/>
    <property type="match status" value="1"/>
</dbReference>